<dbReference type="Gene3D" id="3.10.250.10">
    <property type="entry name" value="SRCR-like domain"/>
    <property type="match status" value="1"/>
</dbReference>
<evidence type="ECO:0000256" key="2">
    <source>
        <dbReference type="ARBA" id="ARBA00023157"/>
    </source>
</evidence>
<keyword evidence="2 3" id="KW-1015">Disulfide bond</keyword>
<dbReference type="PRINTS" id="PR00258">
    <property type="entry name" value="SPERACTRCPTR"/>
</dbReference>
<feature type="transmembrane region" description="Helical" evidence="5">
    <location>
        <begin position="164"/>
        <end position="184"/>
    </location>
</feature>
<feature type="compositionally biased region" description="Polar residues" evidence="4">
    <location>
        <begin position="317"/>
        <end position="326"/>
    </location>
</feature>
<dbReference type="InterPro" id="IPR036772">
    <property type="entry name" value="SRCR-like_dom_sf"/>
</dbReference>
<dbReference type="PANTHER" id="PTHR48071:SF18">
    <property type="entry name" value="DELETED IN MALIGNANT BRAIN TUMORS 1 PROTEIN-RELATED"/>
    <property type="match status" value="1"/>
</dbReference>
<evidence type="ECO:0000313" key="8">
    <source>
        <dbReference type="Proteomes" id="UP001152320"/>
    </source>
</evidence>
<evidence type="ECO:0000256" key="3">
    <source>
        <dbReference type="PROSITE-ProRule" id="PRU00196"/>
    </source>
</evidence>
<dbReference type="FunFam" id="3.10.250.10:FF:000001">
    <property type="entry name" value="Lysyl oxidase 4 isoform X1"/>
    <property type="match status" value="1"/>
</dbReference>
<organism evidence="7 8">
    <name type="scientific">Holothuria leucospilota</name>
    <name type="common">Black long sea cucumber</name>
    <name type="synonym">Mertensiothuria leucospilota</name>
    <dbReference type="NCBI Taxonomy" id="206669"/>
    <lineage>
        <taxon>Eukaryota</taxon>
        <taxon>Metazoa</taxon>
        <taxon>Echinodermata</taxon>
        <taxon>Eleutherozoa</taxon>
        <taxon>Echinozoa</taxon>
        <taxon>Holothuroidea</taxon>
        <taxon>Aspidochirotacea</taxon>
        <taxon>Aspidochirotida</taxon>
        <taxon>Holothuriidae</taxon>
        <taxon>Holothuria</taxon>
    </lineage>
</organism>
<evidence type="ECO:0000256" key="1">
    <source>
        <dbReference type="ARBA" id="ARBA00022729"/>
    </source>
</evidence>
<feature type="domain" description="SRCR" evidence="6">
    <location>
        <begin position="42"/>
        <end position="143"/>
    </location>
</feature>
<accession>A0A9Q0YS56</accession>
<proteinExistence type="predicted"/>
<keyword evidence="5" id="KW-1133">Transmembrane helix</keyword>
<evidence type="ECO:0000256" key="4">
    <source>
        <dbReference type="SAM" id="MobiDB-lite"/>
    </source>
</evidence>
<dbReference type="OrthoDB" id="5857313at2759"/>
<feature type="compositionally biased region" description="Polar residues" evidence="4">
    <location>
        <begin position="242"/>
        <end position="261"/>
    </location>
</feature>
<dbReference type="SUPFAM" id="SSF56487">
    <property type="entry name" value="SRCR-like"/>
    <property type="match status" value="1"/>
</dbReference>
<reference evidence="7" key="1">
    <citation type="submission" date="2021-10" db="EMBL/GenBank/DDBJ databases">
        <title>Tropical sea cucumber genome reveals ecological adaptation and Cuvierian tubules defense mechanism.</title>
        <authorList>
            <person name="Chen T."/>
        </authorList>
    </citation>
    <scope>NUCLEOTIDE SEQUENCE</scope>
    <source>
        <strain evidence="7">Nanhai2018</strain>
        <tissue evidence="7">Muscle</tissue>
    </source>
</reference>
<feature type="compositionally biased region" description="Polar residues" evidence="4">
    <location>
        <begin position="268"/>
        <end position="286"/>
    </location>
</feature>
<gene>
    <name evidence="7" type="ORF">HOLleu_31780</name>
</gene>
<evidence type="ECO:0000313" key="7">
    <source>
        <dbReference type="EMBL" id="KAJ8026831.1"/>
    </source>
</evidence>
<dbReference type="Proteomes" id="UP001152320">
    <property type="component" value="Chromosome 16"/>
</dbReference>
<dbReference type="InterPro" id="IPR001190">
    <property type="entry name" value="SRCR"/>
</dbReference>
<protein>
    <submittedName>
        <fullName evidence="7">Lysyl oxidase-like 2A</fullName>
    </submittedName>
</protein>
<name>A0A9Q0YS56_HOLLE</name>
<dbReference type="PROSITE" id="PS50287">
    <property type="entry name" value="SRCR_2"/>
    <property type="match status" value="1"/>
</dbReference>
<evidence type="ECO:0000256" key="5">
    <source>
        <dbReference type="SAM" id="Phobius"/>
    </source>
</evidence>
<dbReference type="PANTHER" id="PTHR48071">
    <property type="entry name" value="SRCR DOMAIN-CONTAINING PROTEIN"/>
    <property type="match status" value="1"/>
</dbReference>
<dbReference type="Pfam" id="PF00530">
    <property type="entry name" value="SRCR"/>
    <property type="match status" value="1"/>
</dbReference>
<keyword evidence="5" id="KW-0472">Membrane</keyword>
<keyword evidence="1" id="KW-0732">Signal</keyword>
<evidence type="ECO:0000259" key="6">
    <source>
        <dbReference type="PROSITE" id="PS50287"/>
    </source>
</evidence>
<comment type="caution">
    <text evidence="3">Lacks conserved residue(s) required for the propagation of feature annotation.</text>
</comment>
<keyword evidence="8" id="KW-1185">Reference proteome</keyword>
<dbReference type="AlphaFoldDB" id="A0A9Q0YS56"/>
<dbReference type="SMART" id="SM00202">
    <property type="entry name" value="SR"/>
    <property type="match status" value="1"/>
</dbReference>
<dbReference type="GO" id="GO:0016020">
    <property type="term" value="C:membrane"/>
    <property type="evidence" value="ECO:0007669"/>
    <property type="project" value="InterPro"/>
</dbReference>
<feature type="disulfide bond" evidence="3">
    <location>
        <begin position="113"/>
        <end position="123"/>
    </location>
</feature>
<comment type="caution">
    <text evidence="7">The sequence shown here is derived from an EMBL/GenBank/DDBJ whole genome shotgun (WGS) entry which is preliminary data.</text>
</comment>
<feature type="region of interest" description="Disordered" evidence="4">
    <location>
        <begin position="307"/>
        <end position="326"/>
    </location>
</feature>
<feature type="region of interest" description="Disordered" evidence="4">
    <location>
        <begin position="220"/>
        <end position="294"/>
    </location>
</feature>
<dbReference type="EMBL" id="JAIZAY010000016">
    <property type="protein sequence ID" value="KAJ8026831.1"/>
    <property type="molecule type" value="Genomic_DNA"/>
</dbReference>
<keyword evidence="5" id="KW-0812">Transmembrane</keyword>
<sequence>MMFSAMVPRNGWSIVSTETSISTIVLTSRTCLRPVQDIMDTIRLVGSRYPNEGRVEVFQNGKWGTICDLTSRWGIESAGVVCRQLGYRRALGSAASYAFEQYSDAIVLSNVRCTGYENSLLDCAYSNDTFGCSHSFDVAVVCDTDTSPIDNEQESFSTWNIVEVTLISFFALCSVILAWALIALRIKTVRRRNILAHISGSTGFENPNYPFSSPSDLSMFHPTGYPATPPPYDHSTRDADSANVSETVVNQATQSRQTSASYEDISPIQYNGIPSTQLSRARNGSCDSDKDDEQQGDYYVRLRNCENDDMPPPYHAPTTQITDNMH</sequence>